<comment type="similarity">
    <text evidence="2">Belongs to the NMD3 family.</text>
</comment>
<dbReference type="Proteomes" id="UP000274131">
    <property type="component" value="Unassembled WGS sequence"/>
</dbReference>
<keyword evidence="2" id="KW-0813">Transport</keyword>
<sequence length="358" mass="40608">METLDYQPSGAGLVLCCDCGTAIEPNAANMCAACVRARVDITEGIPKQSQLTFCKFCERYFMPPNSWIRAAPESKELLSLALKKLKPFMTKVRLTDASFIWTEPHSKRVKVKLTIQKEVLTSAILQQSFVVEFVVQNQMCNDCRRAEAKDYWRACVQVRQKCDFKKTLFYLEQLVLKHGVHEKATGVKPVSTGIDFFYAKLQDARKLVDFLLSVFPCRYQQAQELVTHDTKSNIYDYKHTFCVEIVPICRGDIVCLPAKVAQSLGNMSQLLICLRISNVITFIDPATLQTADVSATQYWRQPFDSLCQPKQLMEFYVIDVEDVGEITRNAGAGHVSRKHCLVDAWVVPSNQVIFLIKP</sequence>
<name>A0A0N4VQA3_ENTVE</name>
<dbReference type="EMBL" id="UXUI01014273">
    <property type="protein sequence ID" value="VDD97598.1"/>
    <property type="molecule type" value="Genomic_DNA"/>
</dbReference>
<dbReference type="PANTHER" id="PTHR12746">
    <property type="entry name" value="NONSENSE-MEDIATED MRNA DECAY PROTEIN 3"/>
    <property type="match status" value="1"/>
</dbReference>
<dbReference type="GO" id="GO:0043023">
    <property type="term" value="F:ribosomal large subunit binding"/>
    <property type="evidence" value="ECO:0007669"/>
    <property type="project" value="InterPro"/>
</dbReference>
<evidence type="ECO:0000259" key="3">
    <source>
        <dbReference type="Pfam" id="PF04981"/>
    </source>
</evidence>
<dbReference type="OrthoDB" id="203821at2759"/>
<reference evidence="5 6" key="2">
    <citation type="submission" date="2018-10" db="EMBL/GenBank/DDBJ databases">
        <authorList>
            <consortium name="Pathogen Informatics"/>
        </authorList>
    </citation>
    <scope>NUCLEOTIDE SEQUENCE [LARGE SCALE GENOMIC DNA]</scope>
</reference>
<dbReference type="GO" id="GO:0015031">
    <property type="term" value="P:protein transport"/>
    <property type="evidence" value="ECO:0007669"/>
    <property type="project" value="UniProtKB-KW"/>
</dbReference>
<protein>
    <recommendedName>
        <fullName evidence="2">60S ribosomal export protein NMD3</fullName>
    </recommendedName>
</protein>
<dbReference type="InterPro" id="IPR048899">
    <property type="entry name" value="NMD_SH3"/>
</dbReference>
<evidence type="ECO:0000313" key="7">
    <source>
        <dbReference type="WBParaSite" id="EVEC_0001319901-mRNA-1"/>
    </source>
</evidence>
<dbReference type="InterPro" id="IPR007064">
    <property type="entry name" value="Nmd3_N"/>
</dbReference>
<evidence type="ECO:0000256" key="1">
    <source>
        <dbReference type="ARBA" id="ARBA00002269"/>
    </source>
</evidence>
<dbReference type="InterPro" id="IPR039768">
    <property type="entry name" value="Nmd3"/>
</dbReference>
<dbReference type="PANTHER" id="PTHR12746:SF2">
    <property type="entry name" value="60S RIBOSOMAL EXPORT PROTEIN NMD3"/>
    <property type="match status" value="1"/>
</dbReference>
<comment type="subcellular location">
    <subcellularLocation>
        <location evidence="2">Cytoplasm</location>
    </subcellularLocation>
    <subcellularLocation>
        <location evidence="2">Nucleus</location>
    </subcellularLocation>
</comment>
<keyword evidence="2" id="KW-0963">Cytoplasm</keyword>
<dbReference type="AlphaFoldDB" id="A0A0N4VQA3"/>
<keyword evidence="2" id="KW-0653">Protein transport</keyword>
<evidence type="ECO:0000313" key="6">
    <source>
        <dbReference type="Proteomes" id="UP000274131"/>
    </source>
</evidence>
<reference evidence="7" key="1">
    <citation type="submission" date="2017-02" db="UniProtKB">
        <authorList>
            <consortium name="WormBaseParasite"/>
        </authorList>
    </citation>
    <scope>IDENTIFICATION</scope>
</reference>
<dbReference type="GO" id="GO:0000055">
    <property type="term" value="P:ribosomal large subunit export from nucleus"/>
    <property type="evidence" value="ECO:0007669"/>
    <property type="project" value="TreeGrafter"/>
</dbReference>
<dbReference type="GO" id="GO:0005737">
    <property type="term" value="C:cytoplasm"/>
    <property type="evidence" value="ECO:0007669"/>
    <property type="project" value="UniProtKB-SubCell"/>
</dbReference>
<comment type="function">
    <text evidence="1 2">Acts as an adapter for the XPO1/CRM1-mediated export of the 60S ribosomal subunit.</text>
</comment>
<accession>A0A0N4VQA3</accession>
<dbReference type="GO" id="GO:0005634">
    <property type="term" value="C:nucleus"/>
    <property type="evidence" value="ECO:0007669"/>
    <property type="project" value="UniProtKB-SubCell"/>
</dbReference>
<evidence type="ECO:0000313" key="5">
    <source>
        <dbReference type="EMBL" id="VDD97598.1"/>
    </source>
</evidence>
<dbReference type="STRING" id="51028.A0A0N4VQA3"/>
<dbReference type="WBParaSite" id="EVEC_0001319901-mRNA-1">
    <property type="protein sequence ID" value="EVEC_0001319901-mRNA-1"/>
    <property type="gene ID" value="EVEC_0001319901"/>
</dbReference>
<feature type="domain" description="60S ribosomal export protein NMD3 SH3" evidence="4">
    <location>
        <begin position="248"/>
        <end position="295"/>
    </location>
</feature>
<dbReference type="Pfam" id="PF21193">
    <property type="entry name" value="NMD_SH3"/>
    <property type="match status" value="1"/>
</dbReference>
<evidence type="ECO:0000259" key="4">
    <source>
        <dbReference type="Pfam" id="PF21193"/>
    </source>
</evidence>
<dbReference type="Pfam" id="PF04981">
    <property type="entry name" value="NMD3"/>
    <property type="match status" value="1"/>
</dbReference>
<organism evidence="7">
    <name type="scientific">Enterobius vermicularis</name>
    <name type="common">Human pinworm</name>
    <dbReference type="NCBI Taxonomy" id="51028"/>
    <lineage>
        <taxon>Eukaryota</taxon>
        <taxon>Metazoa</taxon>
        <taxon>Ecdysozoa</taxon>
        <taxon>Nematoda</taxon>
        <taxon>Chromadorea</taxon>
        <taxon>Rhabditida</taxon>
        <taxon>Spirurina</taxon>
        <taxon>Oxyuridomorpha</taxon>
        <taxon>Oxyuroidea</taxon>
        <taxon>Oxyuridae</taxon>
        <taxon>Enterobius</taxon>
    </lineage>
</organism>
<keyword evidence="6" id="KW-1185">Reference proteome</keyword>
<feature type="domain" description="Nmd3 N-terminal" evidence="3">
    <location>
        <begin position="16"/>
        <end position="245"/>
    </location>
</feature>
<gene>
    <name evidence="5" type="ORF">EVEC_LOCUS12349</name>
</gene>
<keyword evidence="2" id="KW-0539">Nucleus</keyword>
<evidence type="ECO:0000256" key="2">
    <source>
        <dbReference type="RuleBase" id="RU364108"/>
    </source>
</evidence>
<proteinExistence type="inferred from homology"/>